<dbReference type="PANTHER" id="PTHR30413:SF8">
    <property type="entry name" value="TRANSPORT PERMEASE PROTEIN"/>
    <property type="match status" value="1"/>
</dbReference>
<comment type="similarity">
    <text evidence="2 9">Belongs to the ABC-2 integral membrane protein family.</text>
</comment>
<keyword evidence="5" id="KW-0997">Cell inner membrane</keyword>
<feature type="transmembrane region" description="Helical" evidence="9">
    <location>
        <begin position="83"/>
        <end position="102"/>
    </location>
</feature>
<dbReference type="HOGENOM" id="CLU_060703_3_0_7"/>
<evidence type="ECO:0000256" key="9">
    <source>
        <dbReference type="RuleBase" id="RU361157"/>
    </source>
</evidence>
<name>Q314K4_OLEA2</name>
<dbReference type="PANTHER" id="PTHR30413">
    <property type="entry name" value="INNER MEMBRANE TRANSPORT PERMEASE"/>
    <property type="match status" value="1"/>
</dbReference>
<dbReference type="EMBL" id="CP000112">
    <property type="protein sequence ID" value="ABB37642.1"/>
    <property type="molecule type" value="Genomic_DNA"/>
</dbReference>
<dbReference type="KEGG" id="dde:Dde_0841"/>
<evidence type="ECO:0000256" key="6">
    <source>
        <dbReference type="ARBA" id="ARBA00022692"/>
    </source>
</evidence>
<gene>
    <name evidence="11" type="ordered locus">Dde_0841</name>
</gene>
<dbReference type="GO" id="GO:0043190">
    <property type="term" value="C:ATP-binding cassette (ABC) transporter complex"/>
    <property type="evidence" value="ECO:0007669"/>
    <property type="project" value="InterPro"/>
</dbReference>
<dbReference type="Proteomes" id="UP000002710">
    <property type="component" value="Chromosome"/>
</dbReference>
<evidence type="ECO:0000256" key="7">
    <source>
        <dbReference type="ARBA" id="ARBA00022989"/>
    </source>
</evidence>
<protein>
    <recommendedName>
        <fullName evidence="9">Transport permease protein</fullName>
    </recommendedName>
</protein>
<dbReference type="Pfam" id="PF01061">
    <property type="entry name" value="ABC2_membrane"/>
    <property type="match status" value="1"/>
</dbReference>
<evidence type="ECO:0000256" key="3">
    <source>
        <dbReference type="ARBA" id="ARBA00022448"/>
    </source>
</evidence>
<evidence type="ECO:0000256" key="4">
    <source>
        <dbReference type="ARBA" id="ARBA00022475"/>
    </source>
</evidence>
<feature type="domain" description="ABC transmembrane type-2" evidence="10">
    <location>
        <begin position="50"/>
        <end position="270"/>
    </location>
</feature>
<dbReference type="eggNOG" id="COG1682">
    <property type="taxonomic scope" value="Bacteria"/>
</dbReference>
<feature type="transmembrane region" description="Helical" evidence="9">
    <location>
        <begin position="49"/>
        <end position="71"/>
    </location>
</feature>
<keyword evidence="12" id="KW-1185">Reference proteome</keyword>
<sequence>MNKTDARYRVVLEQRKGMRSINLQELWEYRDLLMFLVWRSIRVRYAQSLLGVGWAIVQPLFSMVVFTIVFGRLAKVDSDGVPYAVFSFTALVPWTYFANALTESAGSLVSNANMIRKVYFPRLVLPLSAVVAKLVDFSIAMVMLFGIMLWYKVVPTWGVLYLPFLVVLMMLTAAGIGTWLTALAIQYRDVHYSLNFVVQLLMYAAPVVYPVSLVPEEYRLLYGCNPMVGVIEGFRSALLGTVPMPWDLLGLGGGLSLFLCVTGALYFRSKEKIFADVA</sequence>
<accession>Q314K4</accession>
<evidence type="ECO:0000256" key="2">
    <source>
        <dbReference type="ARBA" id="ARBA00007783"/>
    </source>
</evidence>
<feature type="transmembrane region" description="Helical" evidence="9">
    <location>
        <begin position="123"/>
        <end position="151"/>
    </location>
</feature>
<comment type="subcellular location">
    <subcellularLocation>
        <location evidence="1">Cell inner membrane</location>
        <topology evidence="1">Multi-pass membrane protein</topology>
    </subcellularLocation>
    <subcellularLocation>
        <location evidence="9">Cell membrane</location>
        <topology evidence="9">Multi-pass membrane protein</topology>
    </subcellularLocation>
</comment>
<dbReference type="InterPro" id="IPR013525">
    <property type="entry name" value="ABC2_TM"/>
</dbReference>
<evidence type="ECO:0000256" key="5">
    <source>
        <dbReference type="ARBA" id="ARBA00022519"/>
    </source>
</evidence>
<evidence type="ECO:0000256" key="1">
    <source>
        <dbReference type="ARBA" id="ARBA00004429"/>
    </source>
</evidence>
<feature type="transmembrane region" description="Helical" evidence="9">
    <location>
        <begin position="157"/>
        <end position="180"/>
    </location>
</feature>
<evidence type="ECO:0000256" key="8">
    <source>
        <dbReference type="ARBA" id="ARBA00023136"/>
    </source>
</evidence>
<dbReference type="PROSITE" id="PS51012">
    <property type="entry name" value="ABC_TM2"/>
    <property type="match status" value="1"/>
</dbReference>
<dbReference type="InterPro" id="IPR047817">
    <property type="entry name" value="ABC2_TM_bact-type"/>
</dbReference>
<dbReference type="InterPro" id="IPR000412">
    <property type="entry name" value="ABC_2_transport"/>
</dbReference>
<dbReference type="GO" id="GO:0015920">
    <property type="term" value="P:lipopolysaccharide transport"/>
    <property type="evidence" value="ECO:0007669"/>
    <property type="project" value="TreeGrafter"/>
</dbReference>
<dbReference type="RefSeq" id="WP_011366901.1">
    <property type="nucleotide sequence ID" value="NC_007519.1"/>
</dbReference>
<dbReference type="GO" id="GO:0140359">
    <property type="term" value="F:ABC-type transporter activity"/>
    <property type="evidence" value="ECO:0007669"/>
    <property type="project" value="InterPro"/>
</dbReference>
<keyword evidence="7 9" id="KW-1133">Transmembrane helix</keyword>
<evidence type="ECO:0000313" key="12">
    <source>
        <dbReference type="Proteomes" id="UP000002710"/>
    </source>
</evidence>
<keyword evidence="6 9" id="KW-0812">Transmembrane</keyword>
<dbReference type="STRING" id="207559.Dde_0841"/>
<evidence type="ECO:0000313" key="11">
    <source>
        <dbReference type="EMBL" id="ABB37642.1"/>
    </source>
</evidence>
<keyword evidence="3 9" id="KW-0813">Transport</keyword>
<dbReference type="AlphaFoldDB" id="Q314K4"/>
<keyword evidence="8 9" id="KW-0472">Membrane</keyword>
<dbReference type="PRINTS" id="PR00164">
    <property type="entry name" value="ABC2TRNSPORT"/>
</dbReference>
<keyword evidence="4 9" id="KW-1003">Cell membrane</keyword>
<reference evidence="11 12" key="1">
    <citation type="journal article" date="2011" name="J. Bacteriol.">
        <title>Complete genome sequence and updated annotation of Desulfovibrio alaskensis G20.</title>
        <authorList>
            <person name="Hauser L.J."/>
            <person name="Land M.L."/>
            <person name="Brown S.D."/>
            <person name="Larimer F."/>
            <person name="Keller K.L."/>
            <person name="Rapp-Giles B.J."/>
            <person name="Price M.N."/>
            <person name="Lin M."/>
            <person name="Bruce D.C."/>
            <person name="Detter J.C."/>
            <person name="Tapia R."/>
            <person name="Han C.S."/>
            <person name="Goodwin L.A."/>
            <person name="Cheng J.F."/>
            <person name="Pitluck S."/>
            <person name="Copeland A."/>
            <person name="Lucas S."/>
            <person name="Nolan M."/>
            <person name="Lapidus A.L."/>
            <person name="Palumbo A.V."/>
            <person name="Wall J.D."/>
        </authorList>
    </citation>
    <scope>NUCLEOTIDE SEQUENCE [LARGE SCALE GENOMIC DNA]</scope>
    <source>
        <strain evidence="12">ATCC BAA 1058 / DSM 17464 / G20</strain>
    </source>
</reference>
<proteinExistence type="inferred from homology"/>
<organism evidence="11 12">
    <name type="scientific">Oleidesulfovibrio alaskensis (strain ATCC BAA-1058 / DSM 17464 / G20)</name>
    <name type="common">Desulfovibrio alaskensis</name>
    <dbReference type="NCBI Taxonomy" id="207559"/>
    <lineage>
        <taxon>Bacteria</taxon>
        <taxon>Pseudomonadati</taxon>
        <taxon>Thermodesulfobacteriota</taxon>
        <taxon>Desulfovibrionia</taxon>
        <taxon>Desulfovibrionales</taxon>
        <taxon>Desulfovibrionaceae</taxon>
        <taxon>Oleidesulfovibrio</taxon>
    </lineage>
</organism>
<feature type="transmembrane region" description="Helical" evidence="9">
    <location>
        <begin position="248"/>
        <end position="267"/>
    </location>
</feature>
<feature type="transmembrane region" description="Helical" evidence="9">
    <location>
        <begin position="192"/>
        <end position="212"/>
    </location>
</feature>
<evidence type="ECO:0000259" key="10">
    <source>
        <dbReference type="PROSITE" id="PS51012"/>
    </source>
</evidence>